<proteinExistence type="predicted"/>
<dbReference type="PANTHER" id="PTHR42855">
    <property type="entry name" value="ABC TRANSPORTER ATP-BINDING SUBUNIT"/>
    <property type="match status" value="1"/>
</dbReference>
<dbReference type="InterPro" id="IPR017871">
    <property type="entry name" value="ABC_transporter-like_CS"/>
</dbReference>
<dbReference type="InterPro" id="IPR032781">
    <property type="entry name" value="ABC_tran_Xtn"/>
</dbReference>
<dbReference type="PANTHER" id="PTHR42855:SF2">
    <property type="entry name" value="DRUG RESISTANCE ABC TRANSPORTER,ATP-BINDING PROTEIN"/>
    <property type="match status" value="1"/>
</dbReference>
<dbReference type="SMART" id="SM00382">
    <property type="entry name" value="AAA"/>
    <property type="match status" value="2"/>
</dbReference>
<dbReference type="AlphaFoldDB" id="A0A2H0LYE0"/>
<dbReference type="Proteomes" id="UP000229641">
    <property type="component" value="Unassembled WGS sequence"/>
</dbReference>
<feature type="region of interest" description="Disordered" evidence="3">
    <location>
        <begin position="529"/>
        <end position="578"/>
    </location>
</feature>
<protein>
    <submittedName>
        <fullName evidence="5">ABC transporter ATP-binding protein</fullName>
    </submittedName>
</protein>
<sequence>MITLNGISKNYGSKVLFDGISLNINQGEKIGLIGPNGAGKSTLFSMILGEVEPSGGSVQVKKNTRIGYLPQEASFSSAYTVLSEICRGDKHIQQLREEKTILERKNEADSKRYGDILHELEVLGYFELEHKAKKILMGLSFKEGDFDKPITALSGGWQMRTLLAKLLTLHYDLLLLDEPTNYLDLNAALWLKDYLSAFRGAFVIISHDKAFLNEVCNYALILEQGSIFKVKGNYEHYEAIKREKRAYLIKQFKEYDKKRRQLEEFVARFHAQPNKASQVRAKRTMLEKMQQIVVPDDVSESMKDFDFPQAKRSGQRVIRLKKISKSYGDVSVYKDFDFEIDKGEKAVLAGENGAGKSTLLKILAGAADIDNGERIIGHNVETGYFSQTRMDVLNPDNTVLDEAYSAAKGHMKQESIRTILGAFLFRGNDVDKKVKVLSGGEKSRLILAKLLINPPNFLLLDEPTTHLDVDSVDALVKALDSYEGTIVFISHDIHFTRMIANCVFEVKNGRVRKFPGNFDYFLDKRKEQPVNQEKQSKKSEKEPGVKKESLLKEEKKSLPGKEKEEGRKNDNAGIKEEIESLRREREALELERYAEERVLSEPKSYHSDDLIEQYRYRVKEIEKRLAEISKEIRQFRSRLDR</sequence>
<organism evidence="5 6">
    <name type="scientific">Candidatus Ghiorseimicrobium undicola</name>
    <dbReference type="NCBI Taxonomy" id="1974746"/>
    <lineage>
        <taxon>Bacteria</taxon>
        <taxon>Pseudomonadati</taxon>
        <taxon>Candidatus Omnitrophota</taxon>
        <taxon>Candidatus Ghiorseimicrobium</taxon>
    </lineage>
</organism>
<dbReference type="InterPro" id="IPR003439">
    <property type="entry name" value="ABC_transporter-like_ATP-bd"/>
</dbReference>
<dbReference type="Gene3D" id="3.40.50.300">
    <property type="entry name" value="P-loop containing nucleotide triphosphate hydrolases"/>
    <property type="match status" value="2"/>
</dbReference>
<accession>A0A2H0LYE0</accession>
<comment type="caution">
    <text evidence="5">The sequence shown here is derived from an EMBL/GenBank/DDBJ whole genome shotgun (WGS) entry which is preliminary data.</text>
</comment>
<evidence type="ECO:0000256" key="3">
    <source>
        <dbReference type="SAM" id="MobiDB-lite"/>
    </source>
</evidence>
<dbReference type="FunFam" id="3.40.50.300:FF:000011">
    <property type="entry name" value="Putative ABC transporter ATP-binding component"/>
    <property type="match status" value="1"/>
</dbReference>
<keyword evidence="2 5" id="KW-0067">ATP-binding</keyword>
<dbReference type="PROSITE" id="PS00211">
    <property type="entry name" value="ABC_TRANSPORTER_1"/>
    <property type="match status" value="1"/>
</dbReference>
<reference evidence="5 6" key="1">
    <citation type="submission" date="2017-09" db="EMBL/GenBank/DDBJ databases">
        <title>Depth-based differentiation of microbial function through sediment-hosted aquifers and enrichment of novel symbionts in the deep terrestrial subsurface.</title>
        <authorList>
            <person name="Probst A.J."/>
            <person name="Ladd B."/>
            <person name="Jarett J.K."/>
            <person name="Geller-Mcgrath D.E."/>
            <person name="Sieber C.M."/>
            <person name="Emerson J.B."/>
            <person name="Anantharaman K."/>
            <person name="Thomas B.C."/>
            <person name="Malmstrom R."/>
            <person name="Stieglmeier M."/>
            <person name="Klingl A."/>
            <person name="Woyke T."/>
            <person name="Ryan C.M."/>
            <person name="Banfield J.F."/>
        </authorList>
    </citation>
    <scope>NUCLEOTIDE SEQUENCE [LARGE SCALE GENOMIC DNA]</scope>
    <source>
        <strain evidence="5">CG11_big_fil_rev_8_21_14_0_20_42_13</strain>
    </source>
</reference>
<dbReference type="InterPro" id="IPR027417">
    <property type="entry name" value="P-loop_NTPase"/>
</dbReference>
<feature type="domain" description="ABC transporter" evidence="4">
    <location>
        <begin position="2"/>
        <end position="249"/>
    </location>
</feature>
<evidence type="ECO:0000259" key="4">
    <source>
        <dbReference type="PROSITE" id="PS50893"/>
    </source>
</evidence>
<evidence type="ECO:0000256" key="2">
    <source>
        <dbReference type="ARBA" id="ARBA00022840"/>
    </source>
</evidence>
<dbReference type="Pfam" id="PF12848">
    <property type="entry name" value="ABC_tran_Xtn"/>
    <property type="match status" value="1"/>
</dbReference>
<keyword evidence="1" id="KW-0547">Nucleotide-binding</keyword>
<feature type="domain" description="ABC transporter" evidence="4">
    <location>
        <begin position="318"/>
        <end position="533"/>
    </location>
</feature>
<dbReference type="PROSITE" id="PS50893">
    <property type="entry name" value="ABC_TRANSPORTER_2"/>
    <property type="match status" value="2"/>
</dbReference>
<dbReference type="CDD" id="cd03221">
    <property type="entry name" value="ABCF_EF-3"/>
    <property type="match status" value="2"/>
</dbReference>
<evidence type="ECO:0000313" key="6">
    <source>
        <dbReference type="Proteomes" id="UP000229641"/>
    </source>
</evidence>
<evidence type="ECO:0000313" key="5">
    <source>
        <dbReference type="EMBL" id="PIQ88505.1"/>
    </source>
</evidence>
<gene>
    <name evidence="5" type="ORF">COV72_07985</name>
</gene>
<dbReference type="GO" id="GO:0005524">
    <property type="term" value="F:ATP binding"/>
    <property type="evidence" value="ECO:0007669"/>
    <property type="project" value="UniProtKB-KW"/>
</dbReference>
<dbReference type="SUPFAM" id="SSF52540">
    <property type="entry name" value="P-loop containing nucleoside triphosphate hydrolases"/>
    <property type="match status" value="2"/>
</dbReference>
<dbReference type="EMBL" id="PCWA01000098">
    <property type="protein sequence ID" value="PIQ88505.1"/>
    <property type="molecule type" value="Genomic_DNA"/>
</dbReference>
<dbReference type="InterPro" id="IPR003593">
    <property type="entry name" value="AAA+_ATPase"/>
</dbReference>
<dbReference type="InterPro" id="IPR051309">
    <property type="entry name" value="ABCF_ATPase"/>
</dbReference>
<evidence type="ECO:0000256" key="1">
    <source>
        <dbReference type="ARBA" id="ARBA00022741"/>
    </source>
</evidence>
<name>A0A2H0LYE0_9BACT</name>
<dbReference type="GO" id="GO:0016887">
    <property type="term" value="F:ATP hydrolysis activity"/>
    <property type="evidence" value="ECO:0007669"/>
    <property type="project" value="InterPro"/>
</dbReference>
<dbReference type="Pfam" id="PF00005">
    <property type="entry name" value="ABC_tran"/>
    <property type="match status" value="2"/>
</dbReference>